<keyword evidence="3" id="KW-1185">Reference proteome</keyword>
<protein>
    <submittedName>
        <fullName evidence="2">Uncharacterized protein</fullName>
    </submittedName>
</protein>
<feature type="compositionally biased region" description="Basic and acidic residues" evidence="1">
    <location>
        <begin position="36"/>
        <end position="50"/>
    </location>
</feature>
<proteinExistence type="predicted"/>
<dbReference type="Proteomes" id="UP000028990">
    <property type="component" value="Unassembled WGS sequence"/>
</dbReference>
<evidence type="ECO:0000313" key="3">
    <source>
        <dbReference type="Proteomes" id="UP000028990"/>
    </source>
</evidence>
<feature type="region of interest" description="Disordered" evidence="1">
    <location>
        <begin position="1"/>
        <end position="62"/>
    </location>
</feature>
<gene>
    <name evidence="2" type="ORF">H920_10944</name>
</gene>
<accession>A0A091D9E9</accession>
<evidence type="ECO:0000313" key="2">
    <source>
        <dbReference type="EMBL" id="KFO27682.1"/>
    </source>
</evidence>
<sequence>MPAGGLVDPTDSTTLRAGPHPCSGPGPGCQPTLDRTPQEEGLEGKEEHVDAGSPVNRSPCDLGLRKRWHDIAEQSHMC</sequence>
<reference evidence="2 3" key="1">
    <citation type="submission" date="2013-11" db="EMBL/GenBank/DDBJ databases">
        <title>The Damaraland mole rat (Fukomys damarensis) genome and evolution of African mole rats.</title>
        <authorList>
            <person name="Gladyshev V.N."/>
            <person name="Fang X."/>
        </authorList>
    </citation>
    <scope>NUCLEOTIDE SEQUENCE [LARGE SCALE GENOMIC DNA]</scope>
    <source>
        <tissue evidence="2">Liver</tissue>
    </source>
</reference>
<dbReference type="EMBL" id="KN122870">
    <property type="protein sequence ID" value="KFO27682.1"/>
    <property type="molecule type" value="Genomic_DNA"/>
</dbReference>
<organism evidence="2 3">
    <name type="scientific">Fukomys damarensis</name>
    <name type="common">Damaraland mole rat</name>
    <name type="synonym">Cryptomys damarensis</name>
    <dbReference type="NCBI Taxonomy" id="885580"/>
    <lineage>
        <taxon>Eukaryota</taxon>
        <taxon>Metazoa</taxon>
        <taxon>Chordata</taxon>
        <taxon>Craniata</taxon>
        <taxon>Vertebrata</taxon>
        <taxon>Euteleostomi</taxon>
        <taxon>Mammalia</taxon>
        <taxon>Eutheria</taxon>
        <taxon>Euarchontoglires</taxon>
        <taxon>Glires</taxon>
        <taxon>Rodentia</taxon>
        <taxon>Hystricomorpha</taxon>
        <taxon>Bathyergidae</taxon>
        <taxon>Fukomys</taxon>
    </lineage>
</organism>
<dbReference type="AlphaFoldDB" id="A0A091D9E9"/>
<name>A0A091D9E9_FUKDA</name>
<evidence type="ECO:0000256" key="1">
    <source>
        <dbReference type="SAM" id="MobiDB-lite"/>
    </source>
</evidence>